<dbReference type="Proteomes" id="UP001347796">
    <property type="component" value="Unassembled WGS sequence"/>
</dbReference>
<accession>A0AAN8JDW4</accession>
<sequence length="110" mass="12595">MDLLGIDELQAVKRENRSWEGIRQFFDSKVPELGKLRDDAAKIDGKTKLLAAVIDETIDSLRRQLSATSFVNAVPVLINEYHSTSVETLSRKNIVATTFEDRIEYKRRKD</sequence>
<organism evidence="1 2">
    <name type="scientific">Patella caerulea</name>
    <name type="common">Rayed Mediterranean limpet</name>
    <dbReference type="NCBI Taxonomy" id="87958"/>
    <lineage>
        <taxon>Eukaryota</taxon>
        <taxon>Metazoa</taxon>
        <taxon>Spiralia</taxon>
        <taxon>Lophotrochozoa</taxon>
        <taxon>Mollusca</taxon>
        <taxon>Gastropoda</taxon>
        <taxon>Patellogastropoda</taxon>
        <taxon>Patelloidea</taxon>
        <taxon>Patellidae</taxon>
        <taxon>Patella</taxon>
    </lineage>
</organism>
<name>A0AAN8JDW4_PATCE</name>
<reference evidence="1 2" key="1">
    <citation type="submission" date="2024-01" db="EMBL/GenBank/DDBJ databases">
        <title>The genome of the rayed Mediterranean limpet Patella caerulea (Linnaeus, 1758).</title>
        <authorList>
            <person name="Anh-Thu Weber A."/>
            <person name="Halstead-Nussloch G."/>
        </authorList>
    </citation>
    <scope>NUCLEOTIDE SEQUENCE [LARGE SCALE GENOMIC DNA]</scope>
    <source>
        <strain evidence="1">AATW-2023a</strain>
        <tissue evidence="1">Whole specimen</tissue>
    </source>
</reference>
<comment type="caution">
    <text evidence="1">The sequence shown here is derived from an EMBL/GenBank/DDBJ whole genome shotgun (WGS) entry which is preliminary data.</text>
</comment>
<proteinExistence type="predicted"/>
<evidence type="ECO:0000313" key="1">
    <source>
        <dbReference type="EMBL" id="KAK6172684.1"/>
    </source>
</evidence>
<dbReference type="EMBL" id="JAZGQO010000011">
    <property type="protein sequence ID" value="KAK6172684.1"/>
    <property type="molecule type" value="Genomic_DNA"/>
</dbReference>
<dbReference type="AlphaFoldDB" id="A0AAN8JDW4"/>
<gene>
    <name evidence="1" type="ORF">SNE40_016295</name>
</gene>
<protein>
    <submittedName>
        <fullName evidence="1">Uncharacterized protein</fullName>
    </submittedName>
</protein>
<keyword evidence="2" id="KW-1185">Reference proteome</keyword>
<evidence type="ECO:0000313" key="2">
    <source>
        <dbReference type="Proteomes" id="UP001347796"/>
    </source>
</evidence>